<feature type="compositionally biased region" description="Polar residues" evidence="1">
    <location>
        <begin position="73"/>
        <end position="86"/>
    </location>
</feature>
<reference evidence="2" key="1">
    <citation type="submission" date="2021-02" db="EMBL/GenBank/DDBJ databases">
        <authorList>
            <person name="Dougan E. K."/>
            <person name="Rhodes N."/>
            <person name="Thang M."/>
            <person name="Chan C."/>
        </authorList>
    </citation>
    <scope>NUCLEOTIDE SEQUENCE</scope>
</reference>
<feature type="region of interest" description="Disordered" evidence="1">
    <location>
        <begin position="58"/>
        <end position="86"/>
    </location>
</feature>
<protein>
    <submittedName>
        <fullName evidence="2">Uncharacterized protein</fullName>
    </submittedName>
</protein>
<evidence type="ECO:0000256" key="1">
    <source>
        <dbReference type="SAM" id="MobiDB-lite"/>
    </source>
</evidence>
<sequence>VPPPFPSAPAQRSGSAFSSVSSARKIASASGLHLAPVVALTMLPVEFTAARAMAASPAASSRSALQGRGEGTSDASLGTWQLQRTG</sequence>
<dbReference type="Proteomes" id="UP000626109">
    <property type="component" value="Unassembled WGS sequence"/>
</dbReference>
<dbReference type="EMBL" id="CAJNNW010028904">
    <property type="protein sequence ID" value="CAE8698240.1"/>
    <property type="molecule type" value="Genomic_DNA"/>
</dbReference>
<gene>
    <name evidence="2" type="ORF">PGLA2088_LOCUS30631</name>
</gene>
<proteinExistence type="predicted"/>
<organism evidence="2 3">
    <name type="scientific">Polarella glacialis</name>
    <name type="common">Dinoflagellate</name>
    <dbReference type="NCBI Taxonomy" id="89957"/>
    <lineage>
        <taxon>Eukaryota</taxon>
        <taxon>Sar</taxon>
        <taxon>Alveolata</taxon>
        <taxon>Dinophyceae</taxon>
        <taxon>Suessiales</taxon>
        <taxon>Suessiaceae</taxon>
        <taxon>Polarella</taxon>
    </lineage>
</organism>
<evidence type="ECO:0000313" key="2">
    <source>
        <dbReference type="EMBL" id="CAE8698240.1"/>
    </source>
</evidence>
<feature type="non-terminal residue" evidence="2">
    <location>
        <position position="86"/>
    </location>
</feature>
<dbReference type="AlphaFoldDB" id="A0A813K692"/>
<evidence type="ECO:0000313" key="3">
    <source>
        <dbReference type="Proteomes" id="UP000626109"/>
    </source>
</evidence>
<comment type="caution">
    <text evidence="2">The sequence shown here is derived from an EMBL/GenBank/DDBJ whole genome shotgun (WGS) entry which is preliminary data.</text>
</comment>
<accession>A0A813K692</accession>
<feature type="non-terminal residue" evidence="2">
    <location>
        <position position="1"/>
    </location>
</feature>
<name>A0A813K692_POLGL</name>